<dbReference type="Proteomes" id="UP001219933">
    <property type="component" value="Chromosome 5"/>
</dbReference>
<comment type="cofactor">
    <cofactor evidence="1 6">
        <name>Mg(2+)</name>
        <dbReference type="ChEBI" id="CHEBI:18420"/>
    </cofactor>
</comment>
<dbReference type="NCBIfam" id="TIGR01489">
    <property type="entry name" value="DKMTPPase-SF"/>
    <property type="match status" value="1"/>
</dbReference>
<feature type="active site" description="Proton donor" evidence="5">
    <location>
        <position position="37"/>
    </location>
</feature>
<dbReference type="InterPro" id="IPR023214">
    <property type="entry name" value="HAD_sf"/>
</dbReference>
<evidence type="ECO:0000256" key="5">
    <source>
        <dbReference type="PIRSR" id="PIRSR031051-1"/>
    </source>
</evidence>
<dbReference type="AlphaFoldDB" id="A0AAF0EXI2"/>
<gene>
    <name evidence="7" type="ORF">MCUN1_003410</name>
</gene>
<evidence type="ECO:0000256" key="6">
    <source>
        <dbReference type="PIRSR" id="PIRSR031051-3"/>
    </source>
</evidence>
<dbReference type="PANTHER" id="PTHR20889:SF12">
    <property type="entry name" value="LP01149P"/>
    <property type="match status" value="1"/>
</dbReference>
<dbReference type="InterPro" id="IPR036412">
    <property type="entry name" value="HAD-like_sf"/>
</dbReference>
<protein>
    <submittedName>
        <fullName evidence="7">Pyridoxal phosphatase</fullName>
        <ecNumber evidence="7">3.1.3.74</ecNumber>
    </submittedName>
</protein>
<feature type="binding site" evidence="6">
    <location>
        <position position="209"/>
    </location>
    <ligand>
        <name>Mg(2+)</name>
        <dbReference type="ChEBI" id="CHEBI:18420"/>
    </ligand>
</feature>
<dbReference type="NCBIfam" id="TIGR01488">
    <property type="entry name" value="HAD-SF-IB"/>
    <property type="match status" value="1"/>
</dbReference>
<name>A0AAF0EXI2_9BASI</name>
<dbReference type="Pfam" id="PF06888">
    <property type="entry name" value="Put_Phosphatase"/>
    <property type="match status" value="1"/>
</dbReference>
<feature type="binding site" evidence="6">
    <location>
        <position position="37"/>
    </location>
    <ligand>
        <name>Mg(2+)</name>
        <dbReference type="ChEBI" id="CHEBI:18420"/>
    </ligand>
</feature>
<dbReference type="EC" id="3.1.3.74" evidence="7"/>
<keyword evidence="8" id="KW-1185">Reference proteome</keyword>
<keyword evidence="2 6" id="KW-0479">Metal-binding</keyword>
<evidence type="ECO:0000256" key="4">
    <source>
        <dbReference type="ARBA" id="ARBA00022842"/>
    </source>
</evidence>
<evidence type="ECO:0000256" key="2">
    <source>
        <dbReference type="ARBA" id="ARBA00022723"/>
    </source>
</evidence>
<dbReference type="PIRSF" id="PIRSF031051">
    <property type="entry name" value="PyrdxlP_Pase_PHOSPHO2"/>
    <property type="match status" value="1"/>
</dbReference>
<organism evidence="7 8">
    <name type="scientific">Malassezia cuniculi</name>
    <dbReference type="NCBI Taxonomy" id="948313"/>
    <lineage>
        <taxon>Eukaryota</taxon>
        <taxon>Fungi</taxon>
        <taxon>Dikarya</taxon>
        <taxon>Basidiomycota</taxon>
        <taxon>Ustilaginomycotina</taxon>
        <taxon>Malasseziomycetes</taxon>
        <taxon>Malasseziales</taxon>
        <taxon>Malasseziaceae</taxon>
        <taxon>Malassezia</taxon>
    </lineage>
</organism>
<evidence type="ECO:0000256" key="1">
    <source>
        <dbReference type="ARBA" id="ARBA00001946"/>
    </source>
</evidence>
<dbReference type="GO" id="GO:0033883">
    <property type="term" value="F:pyridoxal phosphatase activity"/>
    <property type="evidence" value="ECO:0007669"/>
    <property type="project" value="UniProtKB-EC"/>
</dbReference>
<dbReference type="GO" id="GO:0046872">
    <property type="term" value="F:metal ion binding"/>
    <property type="evidence" value="ECO:0007669"/>
    <property type="project" value="UniProtKB-KW"/>
</dbReference>
<dbReference type="Gene3D" id="3.40.50.1000">
    <property type="entry name" value="HAD superfamily/HAD-like"/>
    <property type="match status" value="1"/>
</dbReference>
<dbReference type="InterPro" id="IPR006384">
    <property type="entry name" value="HAD_hydro_PyrdxlP_Pase-like"/>
</dbReference>
<reference evidence="7" key="1">
    <citation type="submission" date="2023-03" db="EMBL/GenBank/DDBJ databases">
        <title>Mating type loci evolution in Malassezia.</title>
        <authorList>
            <person name="Coelho M.A."/>
        </authorList>
    </citation>
    <scope>NUCLEOTIDE SEQUENCE</scope>
    <source>
        <strain evidence="7">CBS 11721</strain>
    </source>
</reference>
<keyword evidence="3 7" id="KW-0378">Hydrolase</keyword>
<dbReference type="EMBL" id="CP119881">
    <property type="protein sequence ID" value="WFD36527.1"/>
    <property type="molecule type" value="Genomic_DNA"/>
</dbReference>
<evidence type="ECO:0000313" key="8">
    <source>
        <dbReference type="Proteomes" id="UP001219933"/>
    </source>
</evidence>
<sequence>MTDQRTLAASSIVLEDPPLDFEPLPRAARQLVVFDFDWSLADQDTDRWVHEVLSPRLRIEFCRLKPQMQFTDMCAHLLAELHKEGHSRADLEGALRRMPVHPGMVRGVRELQRKHPGTEFFLLSNSNEVYIGTILPSVGLTEPPLFTEIVTNPAHWDGELLRLSRRIAPDAAEQHTCKVGCSANMCKGDELDAFRKRHESYDRIIYVGDGGNDYCPILRLGPNDVAFVRRNRGLAKRIADEGGVQCTVRYWTGAWEAEQLLGLLA</sequence>
<proteinExistence type="predicted"/>
<keyword evidence="4 6" id="KW-0460">Magnesium</keyword>
<accession>A0AAF0EXI2</accession>
<dbReference type="SUPFAM" id="SSF56784">
    <property type="entry name" value="HAD-like"/>
    <property type="match status" value="1"/>
</dbReference>
<feature type="binding site" evidence="6">
    <location>
        <position position="35"/>
    </location>
    <ligand>
        <name>Mg(2+)</name>
        <dbReference type="ChEBI" id="CHEBI:18420"/>
    </ligand>
</feature>
<feature type="active site" description="Nucleophile" evidence="5">
    <location>
        <position position="35"/>
    </location>
</feature>
<evidence type="ECO:0000313" key="7">
    <source>
        <dbReference type="EMBL" id="WFD36527.1"/>
    </source>
</evidence>
<evidence type="ECO:0000256" key="3">
    <source>
        <dbReference type="ARBA" id="ARBA00022801"/>
    </source>
</evidence>
<dbReference type="PANTHER" id="PTHR20889">
    <property type="entry name" value="PHOSPHATASE, ORPHAN 1, 2"/>
    <property type="match status" value="1"/>
</dbReference>
<dbReference type="InterPro" id="IPR016965">
    <property type="entry name" value="Pase_PHOSPHO-typ"/>
</dbReference>